<comment type="similarity">
    <text evidence="3">Belongs to the DHNA family.</text>
</comment>
<evidence type="ECO:0000256" key="7">
    <source>
        <dbReference type="ARBA" id="ARBA00032903"/>
    </source>
</evidence>
<dbReference type="PANTHER" id="PTHR42844">
    <property type="entry name" value="DIHYDRONEOPTERIN ALDOLASE 1-RELATED"/>
    <property type="match status" value="1"/>
</dbReference>
<comment type="pathway">
    <text evidence="2">Cofactor biosynthesis; tetrahydrofolate biosynthesis; 2-amino-4-hydroxy-6-hydroxymethyl-7,8-dihydropteridine diphosphate from 7,8-dihydroneopterin triphosphate: step 3/4.</text>
</comment>
<accession>A0A0W8E8N9</accession>
<evidence type="ECO:0000256" key="4">
    <source>
        <dbReference type="ARBA" id="ARBA00013043"/>
    </source>
</evidence>
<dbReference type="GO" id="GO:0005737">
    <property type="term" value="C:cytoplasm"/>
    <property type="evidence" value="ECO:0007669"/>
    <property type="project" value="TreeGrafter"/>
</dbReference>
<keyword evidence="5" id="KW-0289">Folate biosynthesis</keyword>
<dbReference type="NCBIfam" id="TIGR00525">
    <property type="entry name" value="folB"/>
    <property type="match status" value="1"/>
</dbReference>
<evidence type="ECO:0000256" key="2">
    <source>
        <dbReference type="ARBA" id="ARBA00005013"/>
    </source>
</evidence>
<comment type="caution">
    <text evidence="9">The sequence shown here is derived from an EMBL/GenBank/DDBJ whole genome shotgun (WGS) entry which is preliminary data.</text>
</comment>
<dbReference type="CDD" id="cd00534">
    <property type="entry name" value="DHNA_DHNTPE"/>
    <property type="match status" value="1"/>
</dbReference>
<reference evidence="9" key="1">
    <citation type="journal article" date="2015" name="Proc. Natl. Acad. Sci. U.S.A.">
        <title>Networks of energetic and metabolic interactions define dynamics in microbial communities.</title>
        <authorList>
            <person name="Embree M."/>
            <person name="Liu J.K."/>
            <person name="Al-Bassam M.M."/>
            <person name="Zengler K."/>
        </authorList>
    </citation>
    <scope>NUCLEOTIDE SEQUENCE</scope>
</reference>
<organism evidence="9">
    <name type="scientific">hydrocarbon metagenome</name>
    <dbReference type="NCBI Taxonomy" id="938273"/>
    <lineage>
        <taxon>unclassified sequences</taxon>
        <taxon>metagenomes</taxon>
        <taxon>ecological metagenomes</taxon>
    </lineage>
</organism>
<evidence type="ECO:0000256" key="3">
    <source>
        <dbReference type="ARBA" id="ARBA00005708"/>
    </source>
</evidence>
<dbReference type="InterPro" id="IPR006157">
    <property type="entry name" value="FolB_dom"/>
</dbReference>
<evidence type="ECO:0000256" key="1">
    <source>
        <dbReference type="ARBA" id="ARBA00001353"/>
    </source>
</evidence>
<dbReference type="InterPro" id="IPR006156">
    <property type="entry name" value="Dihydroneopterin_aldolase"/>
</dbReference>
<dbReference type="NCBIfam" id="TIGR00526">
    <property type="entry name" value="folB_dom"/>
    <property type="match status" value="1"/>
</dbReference>
<dbReference type="GO" id="GO:0004150">
    <property type="term" value="F:dihydroneopterin aldolase activity"/>
    <property type="evidence" value="ECO:0007669"/>
    <property type="project" value="UniProtKB-EC"/>
</dbReference>
<evidence type="ECO:0000256" key="6">
    <source>
        <dbReference type="ARBA" id="ARBA00023239"/>
    </source>
</evidence>
<dbReference type="EMBL" id="LNQE01001832">
    <property type="protein sequence ID" value="KUG04999.1"/>
    <property type="molecule type" value="Genomic_DNA"/>
</dbReference>
<gene>
    <name evidence="9" type="ORF">ASZ90_017608</name>
</gene>
<protein>
    <recommendedName>
        <fullName evidence="4">dihydroneopterin aldolase</fullName>
        <ecNumber evidence="4">4.1.2.25</ecNumber>
    </recommendedName>
    <alternativeName>
        <fullName evidence="7">7,8-dihydroneopterin aldolase</fullName>
    </alternativeName>
</protein>
<proteinExistence type="inferred from homology"/>
<dbReference type="SUPFAM" id="SSF55620">
    <property type="entry name" value="Tetrahydrobiopterin biosynthesis enzymes-like"/>
    <property type="match status" value="1"/>
</dbReference>
<evidence type="ECO:0000313" key="9">
    <source>
        <dbReference type="EMBL" id="KUG04999.1"/>
    </source>
</evidence>
<dbReference type="Pfam" id="PF02152">
    <property type="entry name" value="FolB"/>
    <property type="match status" value="1"/>
</dbReference>
<sequence>MDKIIARGLVFYGKHGVLETEKNIPQRFEVDIILHKDLKDAAAQDDLDHTVNYADIFYNVRKIVETESYNLIETLAENIANMILAEYAVENVEVTVYKPCAPVDGEFKYFAVKIERGRK</sequence>
<dbReference type="EC" id="4.1.2.25" evidence="4"/>
<dbReference type="GO" id="GO:0046656">
    <property type="term" value="P:folic acid biosynthetic process"/>
    <property type="evidence" value="ECO:0007669"/>
    <property type="project" value="UniProtKB-KW"/>
</dbReference>
<feature type="domain" description="Dihydroneopterin aldolase/epimerase" evidence="8">
    <location>
        <begin position="4"/>
        <end position="116"/>
    </location>
</feature>
<dbReference type="Gene3D" id="3.30.1130.10">
    <property type="match status" value="1"/>
</dbReference>
<comment type="catalytic activity">
    <reaction evidence="1">
        <text>7,8-dihydroneopterin = 6-hydroxymethyl-7,8-dihydropterin + glycolaldehyde</text>
        <dbReference type="Rhea" id="RHEA:10540"/>
        <dbReference type="ChEBI" id="CHEBI:17001"/>
        <dbReference type="ChEBI" id="CHEBI:17071"/>
        <dbReference type="ChEBI" id="CHEBI:44841"/>
        <dbReference type="EC" id="4.1.2.25"/>
    </reaction>
</comment>
<dbReference type="FunFam" id="3.30.1130.10:FF:000003">
    <property type="entry name" value="7,8-dihydroneopterin aldolase"/>
    <property type="match status" value="1"/>
</dbReference>
<keyword evidence="6 9" id="KW-0456">Lyase</keyword>
<dbReference type="InterPro" id="IPR043133">
    <property type="entry name" value="GTP-CH-I_C/QueF"/>
</dbReference>
<dbReference type="PANTHER" id="PTHR42844:SF1">
    <property type="entry name" value="DIHYDRONEOPTERIN ALDOLASE 1-RELATED"/>
    <property type="match status" value="1"/>
</dbReference>
<dbReference type="AlphaFoldDB" id="A0A0W8E8N9"/>
<evidence type="ECO:0000259" key="8">
    <source>
        <dbReference type="SMART" id="SM00905"/>
    </source>
</evidence>
<dbReference type="SMART" id="SM00905">
    <property type="entry name" value="FolB"/>
    <property type="match status" value="1"/>
</dbReference>
<evidence type="ECO:0000256" key="5">
    <source>
        <dbReference type="ARBA" id="ARBA00022909"/>
    </source>
</evidence>
<name>A0A0W8E8N9_9ZZZZ</name>